<dbReference type="RefSeq" id="WP_188621159.1">
    <property type="nucleotide sequence ID" value="NZ_BMJE01000005.1"/>
</dbReference>
<proteinExistence type="predicted"/>
<dbReference type="EMBL" id="BMJE01000005">
    <property type="protein sequence ID" value="GGB79921.1"/>
    <property type="molecule type" value="Genomic_DNA"/>
</dbReference>
<name>A0ABQ1JW45_9FLAO</name>
<evidence type="ECO:0000256" key="1">
    <source>
        <dbReference type="SAM" id="SignalP"/>
    </source>
</evidence>
<keyword evidence="3" id="KW-1185">Reference proteome</keyword>
<sequence length="178" mass="19810">MKRILLLLLLAQLFICNAQSTNGDIDITVLKEANKMGDAFVSGNYEKFASYSHPTVVTMMGGKEHMVSEIKRSFGLLKEDGIKFTDASYGEPSEIILYEGQMQCTLQQMIEMETPNGTVTANSMLIAVSMDNGDSWYFIDPSGNNITTMRKVIPTLSPMLDIPVKMEPSYEEGETEED</sequence>
<accession>A0ABQ1JW45</accession>
<feature type="chain" id="PRO_5046105512" description="Nuclear transport factor 2 family protein" evidence="1">
    <location>
        <begin position="21"/>
        <end position="178"/>
    </location>
</feature>
<evidence type="ECO:0000313" key="2">
    <source>
        <dbReference type="EMBL" id="GGB79921.1"/>
    </source>
</evidence>
<gene>
    <name evidence="2" type="ORF">GCM10007424_20070</name>
</gene>
<evidence type="ECO:0008006" key="4">
    <source>
        <dbReference type="Google" id="ProtNLM"/>
    </source>
</evidence>
<dbReference type="Proteomes" id="UP000615760">
    <property type="component" value="Unassembled WGS sequence"/>
</dbReference>
<feature type="signal peptide" evidence="1">
    <location>
        <begin position="1"/>
        <end position="20"/>
    </location>
</feature>
<comment type="caution">
    <text evidence="2">The sequence shown here is derived from an EMBL/GenBank/DDBJ whole genome shotgun (WGS) entry which is preliminary data.</text>
</comment>
<protein>
    <recommendedName>
        <fullName evidence="4">Nuclear transport factor 2 family protein</fullName>
    </recommendedName>
</protein>
<evidence type="ECO:0000313" key="3">
    <source>
        <dbReference type="Proteomes" id="UP000615760"/>
    </source>
</evidence>
<reference evidence="3" key="1">
    <citation type="journal article" date="2019" name="Int. J. Syst. Evol. Microbiol.">
        <title>The Global Catalogue of Microorganisms (GCM) 10K type strain sequencing project: providing services to taxonomists for standard genome sequencing and annotation.</title>
        <authorList>
            <consortium name="The Broad Institute Genomics Platform"/>
            <consortium name="The Broad Institute Genome Sequencing Center for Infectious Disease"/>
            <person name="Wu L."/>
            <person name="Ma J."/>
        </authorList>
    </citation>
    <scope>NUCLEOTIDE SEQUENCE [LARGE SCALE GENOMIC DNA]</scope>
    <source>
        <strain evidence="3">CGMCC 1.15461</strain>
    </source>
</reference>
<organism evidence="2 3">
    <name type="scientific">Flavobacterium suaedae</name>
    <dbReference type="NCBI Taxonomy" id="1767027"/>
    <lineage>
        <taxon>Bacteria</taxon>
        <taxon>Pseudomonadati</taxon>
        <taxon>Bacteroidota</taxon>
        <taxon>Flavobacteriia</taxon>
        <taxon>Flavobacteriales</taxon>
        <taxon>Flavobacteriaceae</taxon>
        <taxon>Flavobacterium</taxon>
    </lineage>
</organism>
<keyword evidence="1" id="KW-0732">Signal</keyword>